<feature type="signal peptide" evidence="1">
    <location>
        <begin position="1"/>
        <end position="25"/>
    </location>
</feature>
<organism evidence="2">
    <name type="scientific">Leavenworthia alabamica</name>
    <name type="common">Alabama glade-cress</name>
    <dbReference type="NCBI Taxonomy" id="310722"/>
    <lineage>
        <taxon>Eukaryota</taxon>
        <taxon>Viridiplantae</taxon>
        <taxon>Streptophyta</taxon>
        <taxon>Embryophyta</taxon>
        <taxon>Tracheophyta</taxon>
        <taxon>Spermatophyta</taxon>
        <taxon>Magnoliopsida</taxon>
        <taxon>eudicotyledons</taxon>
        <taxon>Gunneridae</taxon>
        <taxon>Pentapetalae</taxon>
        <taxon>rosids</taxon>
        <taxon>malvids</taxon>
        <taxon>Brassicales</taxon>
        <taxon>Brassicaceae</taxon>
        <taxon>Cardamineae</taxon>
        <taxon>Leavenworthia</taxon>
    </lineage>
</organism>
<dbReference type="EMBL" id="MF572328">
    <property type="protein sequence ID" value="AWW15221.1"/>
    <property type="molecule type" value="Genomic_DNA"/>
</dbReference>
<dbReference type="AlphaFoldDB" id="A0A2Z4HJE7"/>
<name>A0A2Z4HJE7_LEAAL</name>
<protein>
    <submittedName>
        <fullName evidence="2">SCR-like protein</fullName>
    </submittedName>
</protein>
<keyword evidence="1" id="KW-0732">Signal</keyword>
<evidence type="ECO:0000313" key="2">
    <source>
        <dbReference type="EMBL" id="AWW15221.1"/>
    </source>
</evidence>
<reference evidence="2" key="1">
    <citation type="submission" date="2017-07" db="EMBL/GenBank/DDBJ databases">
        <title>The Unusual S Locus of Leavenworthia is Composed of Two Sets of Paralogous Loci.</title>
        <authorList>
            <person name="Chantha S.-C."/>
            <person name="Herman A.C."/>
            <person name="Castric V."/>
            <person name="Vekemans X."/>
            <person name="Marande W."/>
            <person name="Schoen D.J."/>
        </authorList>
    </citation>
    <scope>NUCLEOTIDE SEQUENCE</scope>
    <source>
        <strain evidence="2">A1-3</strain>
    </source>
</reference>
<evidence type="ECO:0000256" key="1">
    <source>
        <dbReference type="SAM" id="SignalP"/>
    </source>
</evidence>
<sequence length="98" mass="10871">MAKSVKLVSFITYLMITMLISSVNSKPQLSPDPDKERKGCRRVMSETAPSAICKKQMGDHLSCNKHCQRERFMCGKCGGLTDGKSCWCFLARCGTLSC</sequence>
<proteinExistence type="predicted"/>
<feature type="chain" id="PRO_5016340535" evidence="1">
    <location>
        <begin position="26"/>
        <end position="98"/>
    </location>
</feature>
<accession>A0A2Z4HJE7</accession>